<reference evidence="1" key="1">
    <citation type="submission" date="2020-04" db="EMBL/GenBank/DDBJ databases">
        <authorList>
            <person name="Chiriac C."/>
            <person name="Salcher M."/>
            <person name="Ghai R."/>
            <person name="Kavagutti S V."/>
        </authorList>
    </citation>
    <scope>NUCLEOTIDE SEQUENCE</scope>
</reference>
<dbReference type="EMBL" id="LR796802">
    <property type="protein sequence ID" value="CAB4167373.1"/>
    <property type="molecule type" value="Genomic_DNA"/>
</dbReference>
<organism evidence="1">
    <name type="scientific">uncultured Caudovirales phage</name>
    <dbReference type="NCBI Taxonomy" id="2100421"/>
    <lineage>
        <taxon>Viruses</taxon>
        <taxon>Duplodnaviria</taxon>
        <taxon>Heunggongvirae</taxon>
        <taxon>Uroviricota</taxon>
        <taxon>Caudoviricetes</taxon>
        <taxon>Peduoviridae</taxon>
        <taxon>Maltschvirus</taxon>
        <taxon>Maltschvirus maltsch</taxon>
    </lineage>
</organism>
<gene>
    <name evidence="1" type="ORF">UFOVP872_15</name>
</gene>
<sequence>MNITIRVERNGETADVKTNLYIMIMWERKYKKRASDLANGIGYEDLTFFAYEASKLAGLTVPVSMDDYAKTITLLEVVDNEPTNPTQAGPIPAN</sequence>
<name>A0A6J5P783_9CAUD</name>
<protein>
    <submittedName>
        <fullName evidence="1">Uncharacterized protein</fullName>
    </submittedName>
</protein>
<accession>A0A6J5P783</accession>
<evidence type="ECO:0000313" key="1">
    <source>
        <dbReference type="EMBL" id="CAB4167373.1"/>
    </source>
</evidence>
<proteinExistence type="predicted"/>